<feature type="compositionally biased region" description="Basic and acidic residues" evidence="5">
    <location>
        <begin position="1"/>
        <end position="12"/>
    </location>
</feature>
<keyword evidence="8" id="KW-1185">Reference proteome</keyword>
<dbReference type="InterPro" id="IPR027370">
    <property type="entry name" value="Znf-RING_euk"/>
</dbReference>
<dbReference type="SMART" id="SM00184">
    <property type="entry name" value="RING"/>
    <property type="match status" value="1"/>
</dbReference>
<evidence type="ECO:0000256" key="1">
    <source>
        <dbReference type="ARBA" id="ARBA00022723"/>
    </source>
</evidence>
<dbReference type="PROSITE" id="PS50089">
    <property type="entry name" value="ZF_RING_2"/>
    <property type="match status" value="1"/>
</dbReference>
<reference evidence="7 8" key="1">
    <citation type="submission" date="2021-06" db="EMBL/GenBank/DDBJ databases">
        <title>Caerostris extrusa draft genome.</title>
        <authorList>
            <person name="Kono N."/>
            <person name="Arakawa K."/>
        </authorList>
    </citation>
    <scope>NUCLEOTIDE SEQUENCE [LARGE SCALE GENOMIC DNA]</scope>
</reference>
<evidence type="ECO:0000256" key="3">
    <source>
        <dbReference type="ARBA" id="ARBA00022833"/>
    </source>
</evidence>
<dbReference type="InterPro" id="IPR001841">
    <property type="entry name" value="Znf_RING"/>
</dbReference>
<feature type="region of interest" description="Disordered" evidence="5">
    <location>
        <begin position="1"/>
        <end position="51"/>
    </location>
</feature>
<dbReference type="Proteomes" id="UP001054945">
    <property type="component" value="Unassembled WGS sequence"/>
</dbReference>
<dbReference type="PANTHER" id="PTHR23327">
    <property type="entry name" value="RING FINGER PROTEIN 127"/>
    <property type="match status" value="1"/>
</dbReference>
<dbReference type="Pfam" id="PF13445">
    <property type="entry name" value="zf-RING_UBOX"/>
    <property type="match status" value="1"/>
</dbReference>
<feature type="compositionally biased region" description="Low complexity" evidence="5">
    <location>
        <begin position="192"/>
        <end position="208"/>
    </location>
</feature>
<feature type="domain" description="RING-type" evidence="6">
    <location>
        <begin position="69"/>
        <end position="107"/>
    </location>
</feature>
<protein>
    <recommendedName>
        <fullName evidence="6">RING-type domain-containing protein</fullName>
    </recommendedName>
</protein>
<gene>
    <name evidence="7" type="ORF">CEXT_122421</name>
</gene>
<evidence type="ECO:0000256" key="4">
    <source>
        <dbReference type="PROSITE-ProRule" id="PRU00175"/>
    </source>
</evidence>
<feature type="compositionally biased region" description="Low complexity" evidence="5">
    <location>
        <begin position="35"/>
        <end position="45"/>
    </location>
</feature>
<dbReference type="InterPro" id="IPR017907">
    <property type="entry name" value="Znf_RING_CS"/>
</dbReference>
<accession>A0AAV4WEV3</accession>
<evidence type="ECO:0000313" key="8">
    <source>
        <dbReference type="Proteomes" id="UP001054945"/>
    </source>
</evidence>
<name>A0AAV4WEV3_CAEEX</name>
<sequence length="231" mass="25662">MSEKESSRKRSSEVSGSIPPKCKLPKFDRADLESRPSTSTSSDESSYQDFKEETATEKIQKALETSVVCTICYEVMIKPMALSCSHCFCEHCLLVWKKKQNKCPVCREFMTSMIELGNVNDMIEKFVGMLDQDFQDKRKEITIKRKKAAAEEIDEIGPTFIIEAYAHFQAPDTIRLCSELPSRICVRSSNTASARSNDSGASAAARGSGMHETCSRCGGVKPNDSDEQSGK</sequence>
<organism evidence="7 8">
    <name type="scientific">Caerostris extrusa</name>
    <name type="common">Bark spider</name>
    <name type="synonym">Caerostris bankana</name>
    <dbReference type="NCBI Taxonomy" id="172846"/>
    <lineage>
        <taxon>Eukaryota</taxon>
        <taxon>Metazoa</taxon>
        <taxon>Ecdysozoa</taxon>
        <taxon>Arthropoda</taxon>
        <taxon>Chelicerata</taxon>
        <taxon>Arachnida</taxon>
        <taxon>Araneae</taxon>
        <taxon>Araneomorphae</taxon>
        <taxon>Entelegynae</taxon>
        <taxon>Araneoidea</taxon>
        <taxon>Araneidae</taxon>
        <taxon>Caerostris</taxon>
    </lineage>
</organism>
<dbReference type="PROSITE" id="PS00518">
    <property type="entry name" value="ZF_RING_1"/>
    <property type="match status" value="1"/>
</dbReference>
<evidence type="ECO:0000256" key="5">
    <source>
        <dbReference type="SAM" id="MobiDB-lite"/>
    </source>
</evidence>
<dbReference type="GO" id="GO:0008270">
    <property type="term" value="F:zinc ion binding"/>
    <property type="evidence" value="ECO:0007669"/>
    <property type="project" value="UniProtKB-KW"/>
</dbReference>
<dbReference type="SUPFAM" id="SSF57850">
    <property type="entry name" value="RING/U-box"/>
    <property type="match status" value="1"/>
</dbReference>
<dbReference type="InterPro" id="IPR013083">
    <property type="entry name" value="Znf_RING/FYVE/PHD"/>
</dbReference>
<comment type="caution">
    <text evidence="7">The sequence shown here is derived from an EMBL/GenBank/DDBJ whole genome shotgun (WGS) entry which is preliminary data.</text>
</comment>
<dbReference type="PANTHER" id="PTHR23327:SF51">
    <property type="entry name" value="TRANSCRIPTIONAL REGULATOR OF YEAST FORM ADHERENCE 3"/>
    <property type="match status" value="1"/>
</dbReference>
<evidence type="ECO:0000256" key="2">
    <source>
        <dbReference type="ARBA" id="ARBA00022771"/>
    </source>
</evidence>
<evidence type="ECO:0000259" key="6">
    <source>
        <dbReference type="PROSITE" id="PS50089"/>
    </source>
</evidence>
<keyword evidence="3" id="KW-0862">Zinc</keyword>
<dbReference type="EMBL" id="BPLR01016060">
    <property type="protein sequence ID" value="GIY80903.1"/>
    <property type="molecule type" value="Genomic_DNA"/>
</dbReference>
<dbReference type="Gene3D" id="3.30.40.10">
    <property type="entry name" value="Zinc/RING finger domain, C3HC4 (zinc finger)"/>
    <property type="match status" value="1"/>
</dbReference>
<keyword evidence="2 4" id="KW-0863">Zinc-finger</keyword>
<feature type="compositionally biased region" description="Basic and acidic residues" evidence="5">
    <location>
        <begin position="25"/>
        <end position="34"/>
    </location>
</feature>
<feature type="region of interest" description="Disordered" evidence="5">
    <location>
        <begin position="192"/>
        <end position="231"/>
    </location>
</feature>
<dbReference type="AlphaFoldDB" id="A0AAV4WEV3"/>
<evidence type="ECO:0000313" key="7">
    <source>
        <dbReference type="EMBL" id="GIY80903.1"/>
    </source>
</evidence>
<proteinExistence type="predicted"/>
<keyword evidence="1" id="KW-0479">Metal-binding</keyword>